<dbReference type="InterPro" id="IPR036527">
    <property type="entry name" value="SCP2_sterol-bd_dom_sf"/>
</dbReference>
<dbReference type="Pfam" id="PF13530">
    <property type="entry name" value="SCP2_2"/>
    <property type="match status" value="1"/>
</dbReference>
<feature type="compositionally biased region" description="Polar residues" evidence="1">
    <location>
        <begin position="196"/>
        <end position="210"/>
    </location>
</feature>
<evidence type="ECO:0000259" key="2">
    <source>
        <dbReference type="Pfam" id="PF13530"/>
    </source>
</evidence>
<reference evidence="3 4" key="1">
    <citation type="submission" date="2018-06" db="EMBL/GenBank/DDBJ databases">
        <title>Genomic Encyclopedia of Type Strains, Phase IV (KMG-IV): sequencing the most valuable type-strain genomes for metagenomic binning, comparative biology and taxonomic classification.</title>
        <authorList>
            <person name="Goeker M."/>
        </authorList>
    </citation>
    <scope>NUCLEOTIDE SEQUENCE [LARGE SCALE GENOMIC DNA]</scope>
    <source>
        <strain evidence="3 4">DSM 45479</strain>
    </source>
</reference>
<dbReference type="Proteomes" id="UP000248714">
    <property type="component" value="Unassembled WGS sequence"/>
</dbReference>
<evidence type="ECO:0000256" key="1">
    <source>
        <dbReference type="SAM" id="MobiDB-lite"/>
    </source>
</evidence>
<gene>
    <name evidence="3" type="ORF">C8D87_101623</name>
</gene>
<dbReference type="InterPro" id="IPR016181">
    <property type="entry name" value="Acyl_CoA_acyltransferase"/>
</dbReference>
<protein>
    <submittedName>
        <fullName evidence="3">Acetyltransferase (GNAT) family protein</fullName>
    </submittedName>
</protein>
<dbReference type="RefSeq" id="WP_325049615.1">
    <property type="nucleotide sequence ID" value="NZ_QLTT01000001.1"/>
</dbReference>
<dbReference type="PANTHER" id="PTHR37817">
    <property type="entry name" value="N-ACETYLTRANSFERASE EIS"/>
    <property type="match status" value="1"/>
</dbReference>
<dbReference type="Pfam" id="PF13527">
    <property type="entry name" value="Acetyltransf_9"/>
    <property type="match status" value="1"/>
</dbReference>
<dbReference type="PANTHER" id="PTHR37817:SF1">
    <property type="entry name" value="N-ACETYLTRANSFERASE EIS"/>
    <property type="match status" value="1"/>
</dbReference>
<dbReference type="Gene3D" id="3.30.1050.10">
    <property type="entry name" value="SCP2 sterol-binding domain"/>
    <property type="match status" value="1"/>
</dbReference>
<evidence type="ECO:0000313" key="3">
    <source>
        <dbReference type="EMBL" id="RAS70323.1"/>
    </source>
</evidence>
<comment type="caution">
    <text evidence="3">The sequence shown here is derived from an EMBL/GenBank/DDBJ whole genome shotgun (WGS) entry which is preliminary data.</text>
</comment>
<dbReference type="InterPro" id="IPR051554">
    <property type="entry name" value="Acetyltransferase_Eis"/>
</dbReference>
<organism evidence="3 4">
    <name type="scientific">Lentzea atacamensis</name>
    <dbReference type="NCBI Taxonomy" id="531938"/>
    <lineage>
        <taxon>Bacteria</taxon>
        <taxon>Bacillati</taxon>
        <taxon>Actinomycetota</taxon>
        <taxon>Actinomycetes</taxon>
        <taxon>Pseudonocardiales</taxon>
        <taxon>Pseudonocardiaceae</taxon>
        <taxon>Lentzea</taxon>
    </lineage>
</organism>
<accession>A0ABX9EH52</accession>
<dbReference type="Gene3D" id="3.40.630.30">
    <property type="match status" value="1"/>
</dbReference>
<name>A0ABX9EH52_9PSEU</name>
<evidence type="ECO:0000313" key="4">
    <source>
        <dbReference type="Proteomes" id="UP000248714"/>
    </source>
</evidence>
<sequence>MKIRSTAGITTVGVLPTHRRQGVLTEMMRFQLADLRERGEFFAVLLAAEGQIHGRFGYGPATFALDHDLVTEVAFKHFPTDHPLRWRLADVNAGQLSGEMDWLWVRLLDVSRALATRGYRTGGDLVLEVHDPFLGEHDRYLLSVRGGEAECVGTDREPDLSLDVRDLASIYLTRAARRRPRGPTYSSAQHMRRTARSGSDRSLAQSMTAR</sequence>
<dbReference type="EMBL" id="QLTT01000001">
    <property type="protein sequence ID" value="RAS70323.1"/>
    <property type="molecule type" value="Genomic_DNA"/>
</dbReference>
<proteinExistence type="predicted"/>
<feature type="region of interest" description="Disordered" evidence="1">
    <location>
        <begin position="178"/>
        <end position="210"/>
    </location>
</feature>
<keyword evidence="4" id="KW-1185">Reference proteome</keyword>
<dbReference type="CDD" id="cd04301">
    <property type="entry name" value="NAT_SF"/>
    <property type="match status" value="1"/>
</dbReference>
<dbReference type="InterPro" id="IPR025559">
    <property type="entry name" value="Eis_dom"/>
</dbReference>
<feature type="domain" description="Enhanced intracellular survival protein" evidence="2">
    <location>
        <begin position="110"/>
        <end position="172"/>
    </location>
</feature>
<dbReference type="SUPFAM" id="SSF55729">
    <property type="entry name" value="Acyl-CoA N-acyltransferases (Nat)"/>
    <property type="match status" value="1"/>
</dbReference>
<dbReference type="SUPFAM" id="SSF55718">
    <property type="entry name" value="SCP-like"/>
    <property type="match status" value="1"/>
</dbReference>